<organism evidence="3 4">
    <name type="scientific">Littorina saxatilis</name>
    <dbReference type="NCBI Taxonomy" id="31220"/>
    <lineage>
        <taxon>Eukaryota</taxon>
        <taxon>Metazoa</taxon>
        <taxon>Spiralia</taxon>
        <taxon>Lophotrochozoa</taxon>
        <taxon>Mollusca</taxon>
        <taxon>Gastropoda</taxon>
        <taxon>Caenogastropoda</taxon>
        <taxon>Littorinimorpha</taxon>
        <taxon>Littorinoidea</taxon>
        <taxon>Littorinidae</taxon>
        <taxon>Littorina</taxon>
    </lineage>
</organism>
<dbReference type="AlphaFoldDB" id="A0AAN9AHX7"/>
<dbReference type="EMBL" id="JBAMIC010004070">
    <property type="protein sequence ID" value="KAK7087266.1"/>
    <property type="molecule type" value="Genomic_DNA"/>
</dbReference>
<evidence type="ECO:0000256" key="1">
    <source>
        <dbReference type="SAM" id="MobiDB-lite"/>
    </source>
</evidence>
<protein>
    <recommendedName>
        <fullName evidence="2">Tox-ART-HYD1 domain-containing protein</fullName>
    </recommendedName>
</protein>
<name>A0AAN9AHX7_9CAEN</name>
<evidence type="ECO:0000313" key="4">
    <source>
        <dbReference type="Proteomes" id="UP001374579"/>
    </source>
</evidence>
<dbReference type="Pfam" id="PF15633">
    <property type="entry name" value="Tox-ART-HYD1"/>
    <property type="match status" value="1"/>
</dbReference>
<reference evidence="3 4" key="1">
    <citation type="submission" date="2024-02" db="EMBL/GenBank/DDBJ databases">
        <title>Chromosome-scale genome assembly of the rough periwinkle Littorina saxatilis.</title>
        <authorList>
            <person name="De Jode A."/>
            <person name="Faria R."/>
            <person name="Formenti G."/>
            <person name="Sims Y."/>
            <person name="Smith T.P."/>
            <person name="Tracey A."/>
            <person name="Wood J.M.D."/>
            <person name="Zagrodzka Z.B."/>
            <person name="Johannesson K."/>
            <person name="Butlin R.K."/>
            <person name="Leder E.H."/>
        </authorList>
    </citation>
    <scope>NUCLEOTIDE SEQUENCE [LARGE SCALE GENOMIC DNA]</scope>
    <source>
        <strain evidence="3">Snail1</strain>
        <tissue evidence="3">Muscle</tissue>
    </source>
</reference>
<comment type="caution">
    <text evidence="3">The sequence shown here is derived from an EMBL/GenBank/DDBJ whole genome shotgun (WGS) entry which is preliminary data.</text>
</comment>
<feature type="domain" description="Tox-ART-HYD1" evidence="2">
    <location>
        <begin position="5"/>
        <end position="80"/>
    </location>
</feature>
<proteinExistence type="predicted"/>
<keyword evidence="4" id="KW-1185">Reference proteome</keyword>
<sequence>MVSFFHYTSVSGLQEIISSGQIDESSHGNNHAHFGEGTYGTSLSPDEGRGEIARNNWGRHGKYYIRNGKMARAIEVKIPRNKVKKHKRSGRDILVHRGPVKLSDYPGWVEWKVPKEDYSDYFSDSDEDSDDSD</sequence>
<dbReference type="InterPro" id="IPR028920">
    <property type="entry name" value="Tox-ART-HYD1_dom"/>
</dbReference>
<feature type="region of interest" description="Disordered" evidence="1">
    <location>
        <begin position="22"/>
        <end position="52"/>
    </location>
</feature>
<evidence type="ECO:0000259" key="2">
    <source>
        <dbReference type="Pfam" id="PF15633"/>
    </source>
</evidence>
<evidence type="ECO:0000313" key="3">
    <source>
        <dbReference type="EMBL" id="KAK7087266.1"/>
    </source>
</evidence>
<gene>
    <name evidence="3" type="ORF">V1264_021340</name>
</gene>
<dbReference type="Proteomes" id="UP001374579">
    <property type="component" value="Unassembled WGS sequence"/>
</dbReference>
<accession>A0AAN9AHX7</accession>